<organism evidence="1">
    <name type="scientific">Nothobranchius furzeri</name>
    <name type="common">Turquoise killifish</name>
    <dbReference type="NCBI Taxonomy" id="105023"/>
    <lineage>
        <taxon>Eukaryota</taxon>
        <taxon>Metazoa</taxon>
        <taxon>Chordata</taxon>
        <taxon>Craniata</taxon>
        <taxon>Vertebrata</taxon>
        <taxon>Euteleostomi</taxon>
        <taxon>Actinopterygii</taxon>
        <taxon>Neopterygii</taxon>
        <taxon>Teleostei</taxon>
        <taxon>Neoteleostei</taxon>
        <taxon>Acanthomorphata</taxon>
        <taxon>Ovalentaria</taxon>
        <taxon>Atherinomorphae</taxon>
        <taxon>Cyprinodontiformes</taxon>
        <taxon>Nothobranchiidae</taxon>
        <taxon>Nothobranchius</taxon>
    </lineage>
</organism>
<evidence type="ECO:0000313" key="1">
    <source>
        <dbReference type="EMBL" id="SBS46395.1"/>
    </source>
</evidence>
<dbReference type="EMBL" id="HAEJ01005938">
    <property type="protein sequence ID" value="SBS46395.1"/>
    <property type="molecule type" value="Transcribed_RNA"/>
</dbReference>
<dbReference type="AlphaFoldDB" id="A0A1A8UE63"/>
<accession>A0A1A8UE63</accession>
<reference evidence="1" key="1">
    <citation type="submission" date="2016-05" db="EMBL/GenBank/DDBJ databases">
        <authorList>
            <person name="Lavstsen T."/>
            <person name="Jespersen J.S."/>
        </authorList>
    </citation>
    <scope>NUCLEOTIDE SEQUENCE</scope>
    <source>
        <tissue evidence="1">Brain</tissue>
    </source>
</reference>
<feature type="non-terminal residue" evidence="1">
    <location>
        <position position="97"/>
    </location>
</feature>
<sequence length="97" mass="11221">TLHNGRGWRIRPRLSLRQRSPIWQTRAARLGRAEIHHVSCSAPHVEEKRADVLVQDAGFMLCVGRVRVGVRVLQELFKNTPGNIFHLLPCLQPKRRR</sequence>
<protein>
    <submittedName>
        <fullName evidence="1">Uncharacterized protein</fullName>
    </submittedName>
</protein>
<gene>
    <name evidence="1" type="primary">BX000999.2</name>
</gene>
<proteinExistence type="predicted"/>
<feature type="non-terminal residue" evidence="1">
    <location>
        <position position="1"/>
    </location>
</feature>
<name>A0A1A8UE63_NOTFU</name>
<reference evidence="1" key="2">
    <citation type="submission" date="2016-06" db="EMBL/GenBank/DDBJ databases">
        <title>The genome of a short-lived fish provides insights into sex chromosome evolution and the genetic control of aging.</title>
        <authorList>
            <person name="Reichwald K."/>
            <person name="Felder M."/>
            <person name="Petzold A."/>
            <person name="Koch P."/>
            <person name="Groth M."/>
            <person name="Platzer M."/>
        </authorList>
    </citation>
    <scope>NUCLEOTIDE SEQUENCE</scope>
    <source>
        <tissue evidence="1">Brain</tissue>
    </source>
</reference>